<feature type="domain" description="Signal transduction histidine kinase subgroup 2 dimerisation and phosphoacceptor" evidence="9">
    <location>
        <begin position="374"/>
        <end position="444"/>
    </location>
</feature>
<evidence type="ECO:0000256" key="2">
    <source>
        <dbReference type="ARBA" id="ARBA00012438"/>
    </source>
</evidence>
<evidence type="ECO:0000256" key="4">
    <source>
        <dbReference type="ARBA" id="ARBA00022679"/>
    </source>
</evidence>
<evidence type="ECO:0000313" key="11">
    <source>
        <dbReference type="Proteomes" id="UP000182932"/>
    </source>
</evidence>
<dbReference type="Gene3D" id="3.30.450.20">
    <property type="entry name" value="PAS domain"/>
    <property type="match status" value="1"/>
</dbReference>
<evidence type="ECO:0000313" key="10">
    <source>
        <dbReference type="EMBL" id="SEJ63496.1"/>
    </source>
</evidence>
<protein>
    <recommendedName>
        <fullName evidence="2">histidine kinase</fullName>
        <ecNumber evidence="2">2.7.13.3</ecNumber>
    </recommendedName>
</protein>
<dbReference type="GO" id="GO:0004673">
    <property type="term" value="F:protein histidine kinase activity"/>
    <property type="evidence" value="ECO:0007669"/>
    <property type="project" value="UniProtKB-EC"/>
</dbReference>
<dbReference type="InterPro" id="IPR036890">
    <property type="entry name" value="HATPase_C_sf"/>
</dbReference>
<keyword evidence="11" id="KW-1185">Reference proteome</keyword>
<organism evidence="10 11">
    <name type="scientific">Marinovum algicola</name>
    <dbReference type="NCBI Taxonomy" id="42444"/>
    <lineage>
        <taxon>Bacteria</taxon>
        <taxon>Pseudomonadati</taxon>
        <taxon>Pseudomonadota</taxon>
        <taxon>Alphaproteobacteria</taxon>
        <taxon>Rhodobacterales</taxon>
        <taxon>Roseobacteraceae</taxon>
        <taxon>Marinovum</taxon>
    </lineage>
</organism>
<dbReference type="RefSeq" id="WP_074836900.1">
    <property type="nucleotide sequence ID" value="NZ_CBDCHJ010000006.1"/>
</dbReference>
<gene>
    <name evidence="10" type="ORF">SAMN04487940_10866</name>
</gene>
<dbReference type="InterPro" id="IPR011495">
    <property type="entry name" value="Sig_transdc_His_kin_sub2_dim/P"/>
</dbReference>
<dbReference type="Proteomes" id="UP000182932">
    <property type="component" value="Unassembled WGS sequence"/>
</dbReference>
<comment type="catalytic activity">
    <reaction evidence="1">
        <text>ATP + protein L-histidine = ADP + protein N-phospho-L-histidine.</text>
        <dbReference type="EC" id="2.7.13.3"/>
    </reaction>
</comment>
<evidence type="ECO:0000259" key="9">
    <source>
        <dbReference type="Pfam" id="PF07568"/>
    </source>
</evidence>
<dbReference type="Gene3D" id="3.30.565.10">
    <property type="entry name" value="Histidine kinase-like ATPase, C-terminal domain"/>
    <property type="match status" value="1"/>
</dbReference>
<reference evidence="10 11" key="1">
    <citation type="submission" date="2016-10" db="EMBL/GenBank/DDBJ databases">
        <authorList>
            <person name="Varghese N."/>
            <person name="Submissions S."/>
        </authorList>
    </citation>
    <scope>NUCLEOTIDE SEQUENCE [LARGE SCALE GENOMIC DNA]</scope>
    <source>
        <strain evidence="10 11">FF3</strain>
    </source>
</reference>
<keyword evidence="8" id="KW-0812">Transmembrane</keyword>
<feature type="transmembrane region" description="Helical" evidence="8">
    <location>
        <begin position="21"/>
        <end position="41"/>
    </location>
</feature>
<keyword evidence="7" id="KW-0067">ATP-binding</keyword>
<sequence length="583" mass="64573">MSETTSATRRRLHRPGLALQLAFVLSLAILPLGLISVYQTYKLIEERQSLSGSALLEETQQAVAVARNVISAAASTAETLSITIPAVRDTQETCDAVLARVVAQNRDFVFAGYVDSELGLVCNSDNSLDVTGLDALEDEILRPEPGLFVRSFGFLAGRATLNVTVPVMEAGVFRGVAWVSVPLVDLNAALKRAAPDVELVLFQPGGDVLATENFTDDRRSVLPSDRALDTMAMRGRHTFRGYNRAGALRDFAVAPIVEDEVFVMGSWAPRHRGLLVTSYAETLALYFPIFIWVIAIAVAYVGVHRLVIRHIRRLRSWMRLYAQGQTDFANARLDNPPLEVEYVAEAFRAMTERLGEQDRRRQEDLEEKTVLLREVHHRVKNNLQLIASMMNMQIRATSNPGAKHLLRRVQDRVMALSAIHRYLYMARKLSMVRADKLLEDIIEQQVALGSLEEAGHRIAVSTKLDPVEITPDQSVPLSLMVAEAAINAVKHCDVDKDTDGAWINIALQEASPGVIGLSVVNSRLKPEGEPSRPEGTGLGSKLIETFVIQLNGKLDTVEEDNRFELHVTFPLAWPKEGDDDDDD</sequence>
<keyword evidence="8" id="KW-0472">Membrane</keyword>
<comment type="caution">
    <text evidence="10">The sequence shown here is derived from an EMBL/GenBank/DDBJ whole genome shotgun (WGS) entry which is preliminary data.</text>
</comment>
<keyword evidence="3" id="KW-0597">Phosphoprotein</keyword>
<evidence type="ECO:0000256" key="7">
    <source>
        <dbReference type="ARBA" id="ARBA00022840"/>
    </source>
</evidence>
<proteinExistence type="predicted"/>
<evidence type="ECO:0000256" key="6">
    <source>
        <dbReference type="ARBA" id="ARBA00022777"/>
    </source>
</evidence>
<dbReference type="EMBL" id="FNYY01000008">
    <property type="protein sequence ID" value="SEJ63496.1"/>
    <property type="molecule type" value="Genomic_DNA"/>
</dbReference>
<dbReference type="GeneID" id="80818736"/>
<dbReference type="AlphaFoldDB" id="A0A975ZNR8"/>
<evidence type="ECO:0000256" key="8">
    <source>
        <dbReference type="SAM" id="Phobius"/>
    </source>
</evidence>
<keyword evidence="6 10" id="KW-0418">Kinase</keyword>
<name>A0A975ZNR8_9RHOB</name>
<evidence type="ECO:0000256" key="1">
    <source>
        <dbReference type="ARBA" id="ARBA00000085"/>
    </source>
</evidence>
<keyword evidence="4" id="KW-0808">Transferase</keyword>
<keyword evidence="8" id="KW-1133">Transmembrane helix</keyword>
<feature type="transmembrane region" description="Helical" evidence="8">
    <location>
        <begin position="285"/>
        <end position="308"/>
    </location>
</feature>
<dbReference type="PANTHER" id="PTHR41523:SF8">
    <property type="entry name" value="ETHYLENE RESPONSE SENSOR PROTEIN"/>
    <property type="match status" value="1"/>
</dbReference>
<keyword evidence="5" id="KW-0547">Nucleotide-binding</keyword>
<dbReference type="Pfam" id="PF07568">
    <property type="entry name" value="HisKA_2"/>
    <property type="match status" value="1"/>
</dbReference>
<evidence type="ECO:0000256" key="3">
    <source>
        <dbReference type="ARBA" id="ARBA00022553"/>
    </source>
</evidence>
<dbReference type="PANTHER" id="PTHR41523">
    <property type="entry name" value="TWO-COMPONENT SYSTEM SENSOR PROTEIN"/>
    <property type="match status" value="1"/>
</dbReference>
<evidence type="ECO:0000256" key="5">
    <source>
        <dbReference type="ARBA" id="ARBA00022741"/>
    </source>
</evidence>
<dbReference type="EC" id="2.7.13.3" evidence="2"/>
<dbReference type="GO" id="GO:0005524">
    <property type="term" value="F:ATP binding"/>
    <property type="evidence" value="ECO:0007669"/>
    <property type="project" value="UniProtKB-KW"/>
</dbReference>
<accession>A0A975ZNR8</accession>